<dbReference type="AlphaFoldDB" id="A0A183CI12"/>
<reference evidence="4" key="1">
    <citation type="submission" date="2014-05" db="EMBL/GenBank/DDBJ databases">
        <title>The genome and life-stage specific transcriptomes of Globodera pallida elucidate key aspects of plant parasitism by a cyst nematode.</title>
        <authorList>
            <person name="Cotton J.A."/>
            <person name="Lilley C.J."/>
            <person name="Jones L.M."/>
            <person name="Kikuchi T."/>
            <person name="Reid A.J."/>
            <person name="Thorpe P."/>
            <person name="Tsai I.J."/>
            <person name="Beasley H."/>
            <person name="Blok V."/>
            <person name="Cock P.J.A."/>
            <person name="Van den Akker S.E."/>
            <person name="Holroyd N."/>
            <person name="Hunt M."/>
            <person name="Mantelin S."/>
            <person name="Naghra H."/>
            <person name="Pain A."/>
            <person name="Palomares-Rius J.E."/>
            <person name="Zarowiecki M."/>
            <person name="Berriman M."/>
            <person name="Jones J.T."/>
            <person name="Urwin P.E."/>
        </authorList>
    </citation>
    <scope>NUCLEOTIDE SEQUENCE [LARGE SCALE GENOMIC DNA]</scope>
    <source>
        <strain evidence="4">Lindley</strain>
    </source>
</reference>
<dbReference type="InterPro" id="IPR000953">
    <property type="entry name" value="Chromo/chromo_shadow_dom"/>
</dbReference>
<feature type="domain" description="Chromo" evidence="2">
    <location>
        <begin position="19"/>
        <end position="75"/>
    </location>
</feature>
<evidence type="ECO:0000256" key="1">
    <source>
        <dbReference type="SAM" id="MobiDB-lite"/>
    </source>
</evidence>
<dbReference type="CDD" id="cd00024">
    <property type="entry name" value="CD_CSD"/>
    <property type="match status" value="1"/>
</dbReference>
<dbReference type="SUPFAM" id="SSF54236">
    <property type="entry name" value="Ubiquitin-like"/>
    <property type="match status" value="1"/>
</dbReference>
<sequence>MVPRRVIALQRSLAPKLFFSRGRILELRVNLLKSRVKWEGLHSRWNSWKPRDVLKNLHVVKQYEKEQKAAEQSKHGNLGEEEEHEEEVEDESHEDEKEAEDESHEDEKEAEKCQSASVRSMQIFLRLLTGRTITLEVEAGNTVADVKEMIEAKEGIPSFDQRLIFAGKQLEEKRTLADCNVQKGSTVQLLLCCRGG</sequence>
<name>A0A183CI12_GLOPA</name>
<feature type="region of interest" description="Disordered" evidence="1">
    <location>
        <begin position="65"/>
        <end position="114"/>
    </location>
</feature>
<dbReference type="InterPro" id="IPR050158">
    <property type="entry name" value="Ubiquitin_ubiquitin-like"/>
</dbReference>
<organism evidence="4 5">
    <name type="scientific">Globodera pallida</name>
    <name type="common">Potato cyst nematode worm</name>
    <name type="synonym">Heterodera pallida</name>
    <dbReference type="NCBI Taxonomy" id="36090"/>
    <lineage>
        <taxon>Eukaryota</taxon>
        <taxon>Metazoa</taxon>
        <taxon>Ecdysozoa</taxon>
        <taxon>Nematoda</taxon>
        <taxon>Chromadorea</taxon>
        <taxon>Rhabditida</taxon>
        <taxon>Tylenchina</taxon>
        <taxon>Tylenchomorpha</taxon>
        <taxon>Tylenchoidea</taxon>
        <taxon>Heteroderidae</taxon>
        <taxon>Heteroderinae</taxon>
        <taxon>Globodera</taxon>
    </lineage>
</organism>
<dbReference type="Gene3D" id="2.40.50.40">
    <property type="match status" value="1"/>
</dbReference>
<evidence type="ECO:0000313" key="5">
    <source>
        <dbReference type="WBParaSite" id="GPLIN_001251800"/>
    </source>
</evidence>
<dbReference type="PRINTS" id="PR00348">
    <property type="entry name" value="UBIQUITIN"/>
</dbReference>
<dbReference type="PROSITE" id="PS50013">
    <property type="entry name" value="CHROMO_2"/>
    <property type="match status" value="1"/>
</dbReference>
<dbReference type="Gene3D" id="3.10.20.90">
    <property type="entry name" value="Phosphatidylinositol 3-kinase Catalytic Subunit, Chain A, domain 1"/>
    <property type="match status" value="1"/>
</dbReference>
<evidence type="ECO:0000259" key="2">
    <source>
        <dbReference type="PROSITE" id="PS50013"/>
    </source>
</evidence>
<dbReference type="WBParaSite" id="GPLIN_001251800">
    <property type="protein sequence ID" value="GPLIN_001251800"/>
    <property type="gene ID" value="GPLIN_001251800"/>
</dbReference>
<dbReference type="InterPro" id="IPR029071">
    <property type="entry name" value="Ubiquitin-like_domsf"/>
</dbReference>
<feature type="compositionally biased region" description="Basic and acidic residues" evidence="1">
    <location>
        <begin position="65"/>
        <end position="78"/>
    </location>
</feature>
<dbReference type="InterPro" id="IPR019954">
    <property type="entry name" value="Ubiquitin_CS"/>
</dbReference>
<dbReference type="FunFam" id="3.10.20.90:FF:000211">
    <property type="entry name" value="Polyubiquitin 9"/>
    <property type="match status" value="1"/>
</dbReference>
<proteinExistence type="predicted"/>
<dbReference type="PROSITE" id="PS50053">
    <property type="entry name" value="UBIQUITIN_2"/>
    <property type="match status" value="1"/>
</dbReference>
<keyword evidence="4" id="KW-1185">Reference proteome</keyword>
<dbReference type="SUPFAM" id="SSF54160">
    <property type="entry name" value="Chromo domain-like"/>
    <property type="match status" value="1"/>
</dbReference>
<evidence type="ECO:0000313" key="4">
    <source>
        <dbReference type="Proteomes" id="UP000050741"/>
    </source>
</evidence>
<dbReference type="InterPro" id="IPR016197">
    <property type="entry name" value="Chromo-like_dom_sf"/>
</dbReference>
<dbReference type="InterPro" id="IPR000626">
    <property type="entry name" value="Ubiquitin-like_dom"/>
</dbReference>
<evidence type="ECO:0000259" key="3">
    <source>
        <dbReference type="PROSITE" id="PS50053"/>
    </source>
</evidence>
<reference evidence="5" key="2">
    <citation type="submission" date="2016-06" db="UniProtKB">
        <authorList>
            <consortium name="WormBaseParasite"/>
        </authorList>
    </citation>
    <scope>IDENTIFICATION</scope>
</reference>
<dbReference type="SMART" id="SM00213">
    <property type="entry name" value="UBQ"/>
    <property type="match status" value="1"/>
</dbReference>
<dbReference type="Proteomes" id="UP000050741">
    <property type="component" value="Unassembled WGS sequence"/>
</dbReference>
<protein>
    <submittedName>
        <fullName evidence="5">Ubiquitin-like domain-containing protein</fullName>
    </submittedName>
</protein>
<dbReference type="Pfam" id="PF00240">
    <property type="entry name" value="ubiquitin"/>
    <property type="match status" value="1"/>
</dbReference>
<dbReference type="InterPro" id="IPR019956">
    <property type="entry name" value="Ubiquitin_dom"/>
</dbReference>
<accession>A0A183CI12</accession>
<dbReference type="PANTHER" id="PTHR10666">
    <property type="entry name" value="UBIQUITIN"/>
    <property type="match status" value="1"/>
</dbReference>
<dbReference type="PROSITE" id="PS00299">
    <property type="entry name" value="UBIQUITIN_1"/>
    <property type="match status" value="1"/>
</dbReference>
<feature type="compositionally biased region" description="Acidic residues" evidence="1">
    <location>
        <begin position="79"/>
        <end position="104"/>
    </location>
</feature>
<feature type="domain" description="Ubiquitin-like" evidence="3">
    <location>
        <begin position="121"/>
        <end position="196"/>
    </location>
</feature>